<dbReference type="RefSeq" id="WP_014375858.1">
    <property type="nucleotide sequence ID" value="NC_016943.1"/>
</dbReference>
<dbReference type="AlphaFoldDB" id="H6RRY1"/>
<evidence type="ECO:0000313" key="2">
    <source>
        <dbReference type="Proteomes" id="UP000007517"/>
    </source>
</evidence>
<evidence type="ECO:0000313" key="1">
    <source>
        <dbReference type="EMBL" id="CCG02975.1"/>
    </source>
</evidence>
<dbReference type="STRING" id="1146883.BLASA_2064"/>
<name>H6RRY1_BLASD</name>
<protein>
    <recommendedName>
        <fullName evidence="3">HipA-like C-terminal domain-containing protein</fullName>
    </recommendedName>
</protein>
<organism evidence="1 2">
    <name type="scientific">Blastococcus saxobsidens (strain DD2)</name>
    <dbReference type="NCBI Taxonomy" id="1146883"/>
    <lineage>
        <taxon>Bacteria</taxon>
        <taxon>Bacillati</taxon>
        <taxon>Actinomycetota</taxon>
        <taxon>Actinomycetes</taxon>
        <taxon>Geodermatophilales</taxon>
        <taxon>Geodermatophilaceae</taxon>
        <taxon>Blastococcus</taxon>
    </lineage>
</organism>
<gene>
    <name evidence="1" type="ordered locus">BLASA_2064</name>
</gene>
<sequence>MFALLDVQDWTREDFEPGGDEAKVWLTDPRSEHTRWLYKPPTVKTLKPPQDQPDLVRMYRRGEDWAEKLSAELAAFVGIPAAQVEFAVLDGQRGSMSRDLRPWEWAMHGGGVLIGGVDENYRPRDSADKRPNRIGHNLDNIQRVLADAHGPPHTEYTDWPAFDVFAGLLLFDAWIANTDRHEYNWAVLHGPAGELRLAPTFDHGSALGSGLMDQNRGQLVAHGQLRRWCERGFAHRFEDMGRTPLVAFAREALQRAGSPARAYWTSRIASVSADRCHALVDAVPNLSPATRTFVSNLLAINQERIRS</sequence>
<dbReference type="Proteomes" id="UP000007517">
    <property type="component" value="Chromosome"/>
</dbReference>
<dbReference type="EMBL" id="FO117623">
    <property type="protein sequence ID" value="CCG02975.1"/>
    <property type="molecule type" value="Genomic_DNA"/>
</dbReference>
<dbReference type="KEGG" id="bsd:BLASA_2064"/>
<dbReference type="HOGENOM" id="CLU_076579_0_0_11"/>
<dbReference type="Gene3D" id="1.10.1070.20">
    <property type="match status" value="1"/>
</dbReference>
<proteinExistence type="predicted"/>
<dbReference type="OrthoDB" id="9812605at2"/>
<reference evidence="1 2" key="1">
    <citation type="journal article" date="2012" name="J. Bacteriol.">
        <title>Genome Sequence of Blastococcus saxobsidens DD2, a Stone-Inhabiting Bacterium.</title>
        <authorList>
            <person name="Chouaia B."/>
            <person name="Crotti E."/>
            <person name="Brusetti L."/>
            <person name="Daffonchio D."/>
            <person name="Essoussi I."/>
            <person name="Nouioui I."/>
            <person name="Sbissi I."/>
            <person name="Ghodhbane-Gtari F."/>
            <person name="Gtari M."/>
            <person name="Vacherie B."/>
            <person name="Barbe V."/>
            <person name="Medigue C."/>
            <person name="Gury J."/>
            <person name="Pujic P."/>
            <person name="Normand P."/>
        </authorList>
    </citation>
    <scope>NUCLEOTIDE SEQUENCE [LARGE SCALE GENOMIC DNA]</scope>
    <source>
        <strain evidence="1 2">DD2</strain>
    </source>
</reference>
<reference evidence="2" key="2">
    <citation type="submission" date="2012-02" db="EMBL/GenBank/DDBJ databases">
        <title>Complete genome sequence of Blastococcus saxobsidens strain DD2.</title>
        <authorList>
            <person name="Genoscope."/>
        </authorList>
    </citation>
    <scope>NUCLEOTIDE SEQUENCE [LARGE SCALE GENOMIC DNA]</scope>
    <source>
        <strain evidence="2">DD2</strain>
    </source>
</reference>
<evidence type="ECO:0008006" key="3">
    <source>
        <dbReference type="Google" id="ProtNLM"/>
    </source>
</evidence>
<keyword evidence="2" id="KW-1185">Reference proteome</keyword>
<dbReference type="eggNOG" id="COG3550">
    <property type="taxonomic scope" value="Bacteria"/>
</dbReference>
<accession>H6RRY1</accession>